<accession>A0ABT0ZS28</accession>
<dbReference type="PANTHER" id="PTHR38011">
    <property type="entry name" value="DIHYDROFOLATE REDUCTASE FAMILY PROTEIN (AFU_ORTHOLOGUE AFUA_8G06820)"/>
    <property type="match status" value="1"/>
</dbReference>
<dbReference type="Pfam" id="PF01872">
    <property type="entry name" value="RibD_C"/>
    <property type="match status" value="1"/>
</dbReference>
<sequence>MRKVTTGLFISLDGVVESPDQWQHAFDEEMGAQLGKSLEAADAVLLGRVTYQEWSGYWPDVTDGDDAGFADWINNSPKYVVSTTLDDVSGWANSTLLEGDLAEAVGRLKAEDGGDISVAGSPSLVRSLLDAGLLDELVLLIHPVVAGGGRAKLFADDTALKRLDLVSAEPTSSGTIIATYRPRQG</sequence>
<feature type="domain" description="Bacterial bifunctional deaminase-reductase C-terminal" evidence="1">
    <location>
        <begin position="2"/>
        <end position="176"/>
    </location>
</feature>
<dbReference type="PANTHER" id="PTHR38011:SF2">
    <property type="entry name" value="BIFUNCTIONAL DEAMINASE-REDUCTASE DOMAIN PROTEIN"/>
    <property type="match status" value="1"/>
</dbReference>
<dbReference type="Proteomes" id="UP001165283">
    <property type="component" value="Unassembled WGS sequence"/>
</dbReference>
<reference evidence="2" key="1">
    <citation type="submission" date="2021-04" db="EMBL/GenBank/DDBJ databases">
        <title>Pseudonocardia sp. nov., isolated from sandy soil of mangrove forest.</title>
        <authorList>
            <person name="Zan Z."/>
            <person name="Huang R."/>
            <person name="Liu W."/>
        </authorList>
    </citation>
    <scope>NUCLEOTIDE SEQUENCE</scope>
    <source>
        <strain evidence="2">S2-4</strain>
    </source>
</reference>
<keyword evidence="3" id="KW-1185">Reference proteome</keyword>
<organism evidence="2 3">
    <name type="scientific">Pseudonocardia humida</name>
    <dbReference type="NCBI Taxonomy" id="2800819"/>
    <lineage>
        <taxon>Bacteria</taxon>
        <taxon>Bacillati</taxon>
        <taxon>Actinomycetota</taxon>
        <taxon>Actinomycetes</taxon>
        <taxon>Pseudonocardiales</taxon>
        <taxon>Pseudonocardiaceae</taxon>
        <taxon>Pseudonocardia</taxon>
    </lineage>
</organism>
<evidence type="ECO:0000313" key="2">
    <source>
        <dbReference type="EMBL" id="MCO1653518.1"/>
    </source>
</evidence>
<dbReference type="SUPFAM" id="SSF53597">
    <property type="entry name" value="Dihydrofolate reductase-like"/>
    <property type="match status" value="1"/>
</dbReference>
<dbReference type="InterPro" id="IPR024072">
    <property type="entry name" value="DHFR-like_dom_sf"/>
</dbReference>
<protein>
    <submittedName>
        <fullName evidence="2">Dihydrofolate reductase family protein</fullName>
    </submittedName>
</protein>
<dbReference type="EMBL" id="JAGSOV010000002">
    <property type="protein sequence ID" value="MCO1653518.1"/>
    <property type="molecule type" value="Genomic_DNA"/>
</dbReference>
<dbReference type="InterPro" id="IPR002734">
    <property type="entry name" value="RibDG_C"/>
</dbReference>
<comment type="caution">
    <text evidence="2">The sequence shown here is derived from an EMBL/GenBank/DDBJ whole genome shotgun (WGS) entry which is preliminary data.</text>
</comment>
<dbReference type="RefSeq" id="WP_252435109.1">
    <property type="nucleotide sequence ID" value="NZ_JAGSOV010000002.1"/>
</dbReference>
<dbReference type="Gene3D" id="3.40.430.10">
    <property type="entry name" value="Dihydrofolate Reductase, subunit A"/>
    <property type="match status" value="1"/>
</dbReference>
<gene>
    <name evidence="2" type="ORF">KDL28_00465</name>
</gene>
<proteinExistence type="predicted"/>
<dbReference type="InterPro" id="IPR050765">
    <property type="entry name" value="Riboflavin_Biosynth_HTPR"/>
</dbReference>
<name>A0ABT0ZS28_9PSEU</name>
<evidence type="ECO:0000259" key="1">
    <source>
        <dbReference type="Pfam" id="PF01872"/>
    </source>
</evidence>
<evidence type="ECO:0000313" key="3">
    <source>
        <dbReference type="Proteomes" id="UP001165283"/>
    </source>
</evidence>